<feature type="transmembrane region" description="Helical" evidence="2">
    <location>
        <begin position="513"/>
        <end position="531"/>
    </location>
</feature>
<dbReference type="PANTHER" id="PTHR11360">
    <property type="entry name" value="MONOCARBOXYLATE TRANSPORTER"/>
    <property type="match status" value="1"/>
</dbReference>
<sequence>MSEGFLKWRVAFACTFLHFMVLAQMRIAGLQFVATLERYDVSRAQAVFPYVLRYIVAFVCGPLIGFVGSKIGLKPVTLSGCCLAAFGIGLCFFAEDVIVITIGWGLFNGLGSGMTLHLLPSFLSLHFAPEDLARANGLAIAGSSLGGFVYPPLYEYLLEEFGTSGAFLLLAGYTLHNFPAAMLLSSGPSRTSKNASTNFETSIERSDSFTRTKSCCTSNKSETVHWVSKDNVRVTGETEDSRKVDKSVEITECGEPTPSENSISHSNGFNKIVDCGELNGKYVIIREGYLKDVVAVTYEHKNIRSFLHDTIQNFPAMKSVKDVKDSLHKYEKQYEENKHSVNNTGAPLSTIHFGKGRTELQLQQLEKDHATERLLDNPNEPLTTFSFGREDLNFHSIQPENDETTEKLLHNTIEFRPVAVRQSPGLPSSPKLSIFESLRVLYSPMFILMAIIQSSFMCIIALHSTVLVDFAKDKGVTTDQSVHMLMCSAVADLVGCLTLGFVTDKSWLSATRFAALCYFCYGLSATAFALSSNFFGMVLSAALASFVAGGQLLTFPVLVSQYFDKEKRNIAMTSRFVLFCPMSFAAAPLIGQVRDGIGSYEWVFYSMHIFSIFASVLILLMPFVARHRK</sequence>
<proteinExistence type="predicted"/>
<evidence type="ECO:0000256" key="2">
    <source>
        <dbReference type="SAM" id="Phobius"/>
    </source>
</evidence>
<evidence type="ECO:0000256" key="1">
    <source>
        <dbReference type="ARBA" id="ARBA00004141"/>
    </source>
</evidence>
<feature type="transmembrane region" description="Helical" evidence="2">
    <location>
        <begin position="537"/>
        <end position="558"/>
    </location>
</feature>
<dbReference type="EMBL" id="JAFNEN010000787">
    <property type="protein sequence ID" value="KAG8177340.1"/>
    <property type="molecule type" value="Genomic_DNA"/>
</dbReference>
<feature type="transmembrane region" description="Helical" evidence="2">
    <location>
        <begin position="482"/>
        <end position="501"/>
    </location>
</feature>
<feature type="domain" description="Major facilitator superfamily (MFS) profile" evidence="3">
    <location>
        <begin position="439"/>
        <end position="629"/>
    </location>
</feature>
<dbReference type="InterPro" id="IPR011701">
    <property type="entry name" value="MFS"/>
</dbReference>
<keyword evidence="2" id="KW-0812">Transmembrane</keyword>
<feature type="transmembrane region" description="Helical" evidence="2">
    <location>
        <begin position="165"/>
        <end position="184"/>
    </location>
</feature>
<feature type="transmembrane region" description="Helical" evidence="2">
    <location>
        <begin position="80"/>
        <end position="104"/>
    </location>
</feature>
<comment type="caution">
    <text evidence="4">The sequence shown here is derived from an EMBL/GenBank/DDBJ whole genome shotgun (WGS) entry which is preliminary data.</text>
</comment>
<reference evidence="4 5" key="1">
    <citation type="journal article" date="2022" name="Nat. Ecol. Evol.">
        <title>A masculinizing supergene underlies an exaggerated male reproductive morph in a spider.</title>
        <authorList>
            <person name="Hendrickx F."/>
            <person name="De Corte Z."/>
            <person name="Sonet G."/>
            <person name="Van Belleghem S.M."/>
            <person name="Kostlbacher S."/>
            <person name="Vangestel C."/>
        </authorList>
    </citation>
    <scope>NUCLEOTIDE SEQUENCE [LARGE SCALE GENOMIC DNA]</scope>
    <source>
        <strain evidence="4">W744_W776</strain>
    </source>
</reference>
<accession>A0AAV6TZB7</accession>
<gene>
    <name evidence="4" type="ORF">JTE90_018360</name>
</gene>
<keyword evidence="2" id="KW-1133">Transmembrane helix</keyword>
<keyword evidence="5" id="KW-1185">Reference proteome</keyword>
<name>A0AAV6TZB7_9ARAC</name>
<feature type="transmembrane region" description="Helical" evidence="2">
    <location>
        <begin position="47"/>
        <end position="68"/>
    </location>
</feature>
<comment type="subcellular location">
    <subcellularLocation>
        <location evidence="1">Membrane</location>
        <topology evidence="1">Multi-pass membrane protein</topology>
    </subcellularLocation>
</comment>
<dbReference type="AlphaFoldDB" id="A0AAV6TZB7"/>
<evidence type="ECO:0000259" key="3">
    <source>
        <dbReference type="PROSITE" id="PS50850"/>
    </source>
</evidence>
<dbReference type="Gene3D" id="1.20.1250.20">
    <property type="entry name" value="MFS general substrate transporter like domains"/>
    <property type="match status" value="2"/>
</dbReference>
<dbReference type="InterPro" id="IPR036259">
    <property type="entry name" value="MFS_trans_sf"/>
</dbReference>
<dbReference type="InterPro" id="IPR020846">
    <property type="entry name" value="MFS_dom"/>
</dbReference>
<dbReference type="PANTHER" id="PTHR11360:SF303">
    <property type="entry name" value="MAJOR FACILITATOR SUPERFAMILY (MFS) PROFILE DOMAIN-CONTAINING PROTEIN"/>
    <property type="match status" value="1"/>
</dbReference>
<dbReference type="InterPro" id="IPR050327">
    <property type="entry name" value="Proton-linked_MCT"/>
</dbReference>
<feature type="transmembrane region" description="Helical" evidence="2">
    <location>
        <begin position="440"/>
        <end position="462"/>
    </location>
</feature>
<dbReference type="GO" id="GO:0016020">
    <property type="term" value="C:membrane"/>
    <property type="evidence" value="ECO:0007669"/>
    <property type="project" value="UniProtKB-SubCell"/>
</dbReference>
<evidence type="ECO:0000313" key="4">
    <source>
        <dbReference type="EMBL" id="KAG8177340.1"/>
    </source>
</evidence>
<feature type="transmembrane region" description="Helical" evidence="2">
    <location>
        <begin position="602"/>
        <end position="625"/>
    </location>
</feature>
<feature type="transmembrane region" description="Helical" evidence="2">
    <location>
        <begin position="570"/>
        <end position="590"/>
    </location>
</feature>
<dbReference type="Pfam" id="PF07690">
    <property type="entry name" value="MFS_1"/>
    <property type="match status" value="2"/>
</dbReference>
<dbReference type="GO" id="GO:0008028">
    <property type="term" value="F:monocarboxylic acid transmembrane transporter activity"/>
    <property type="evidence" value="ECO:0007669"/>
    <property type="project" value="TreeGrafter"/>
</dbReference>
<evidence type="ECO:0000313" key="5">
    <source>
        <dbReference type="Proteomes" id="UP000827092"/>
    </source>
</evidence>
<dbReference type="Proteomes" id="UP000827092">
    <property type="component" value="Unassembled WGS sequence"/>
</dbReference>
<protein>
    <recommendedName>
        <fullName evidence="3">Major facilitator superfamily (MFS) profile domain-containing protein</fullName>
    </recommendedName>
</protein>
<dbReference type="PROSITE" id="PS50850">
    <property type="entry name" value="MFS"/>
    <property type="match status" value="1"/>
</dbReference>
<keyword evidence="2" id="KW-0472">Membrane</keyword>
<organism evidence="4 5">
    <name type="scientific">Oedothorax gibbosus</name>
    <dbReference type="NCBI Taxonomy" id="931172"/>
    <lineage>
        <taxon>Eukaryota</taxon>
        <taxon>Metazoa</taxon>
        <taxon>Ecdysozoa</taxon>
        <taxon>Arthropoda</taxon>
        <taxon>Chelicerata</taxon>
        <taxon>Arachnida</taxon>
        <taxon>Araneae</taxon>
        <taxon>Araneomorphae</taxon>
        <taxon>Entelegynae</taxon>
        <taxon>Araneoidea</taxon>
        <taxon>Linyphiidae</taxon>
        <taxon>Erigoninae</taxon>
        <taxon>Oedothorax</taxon>
    </lineage>
</organism>
<feature type="transmembrane region" description="Helical" evidence="2">
    <location>
        <begin position="135"/>
        <end position="153"/>
    </location>
</feature>
<dbReference type="SUPFAM" id="SSF103473">
    <property type="entry name" value="MFS general substrate transporter"/>
    <property type="match status" value="1"/>
</dbReference>